<accession>A0A268NZM5</accession>
<sequence length="286" mass="31876">MKEEKNSSKKVDIQSFMRKRWVMPAAYLVVGAGLLSAVFFLQNGEDSADPEEMPVQEQENRQDEPTVPVNVGNETLHMPVANESDFEQVGFFYDPEADAQEQEQALVFYDNVYRQNKGIDLASKDQETFPVQAAMSGTVTKAMKDSVLGYVVEVDHGNGITTHYSSLEGIEAEQGAEISQGDVIGNAGSNVYDEEAGVHVHFEIRKDGVAMNPYDAFNKSLEDINDAFPLGEKDKKGKENEEPDENDKAKENEKDKAKENEKDGDSKKDKDENDKPAENKPNEIEE</sequence>
<feature type="region of interest" description="Disordered" evidence="1">
    <location>
        <begin position="228"/>
        <end position="286"/>
    </location>
</feature>
<feature type="region of interest" description="Disordered" evidence="1">
    <location>
        <begin position="46"/>
        <end position="68"/>
    </location>
</feature>
<dbReference type="CDD" id="cd12797">
    <property type="entry name" value="M23_peptidase"/>
    <property type="match status" value="1"/>
</dbReference>
<evidence type="ECO:0000313" key="5">
    <source>
        <dbReference type="Proteomes" id="UP000216207"/>
    </source>
</evidence>
<dbReference type="Proteomes" id="UP000216207">
    <property type="component" value="Unassembled WGS sequence"/>
</dbReference>
<dbReference type="Pfam" id="PF01551">
    <property type="entry name" value="Peptidase_M23"/>
    <property type="match status" value="1"/>
</dbReference>
<organism evidence="4 5">
    <name type="scientific">Shouchella clausii</name>
    <name type="common">Alkalihalobacillus clausii</name>
    <dbReference type="NCBI Taxonomy" id="79880"/>
    <lineage>
        <taxon>Bacteria</taxon>
        <taxon>Bacillati</taxon>
        <taxon>Bacillota</taxon>
        <taxon>Bacilli</taxon>
        <taxon>Bacillales</taxon>
        <taxon>Bacillaceae</taxon>
        <taxon>Shouchella</taxon>
    </lineage>
</organism>
<evidence type="ECO:0000259" key="3">
    <source>
        <dbReference type="Pfam" id="PF01551"/>
    </source>
</evidence>
<evidence type="ECO:0000256" key="1">
    <source>
        <dbReference type="SAM" id="MobiDB-lite"/>
    </source>
</evidence>
<name>A0A268NZM5_SHOCL</name>
<dbReference type="GO" id="GO:0004222">
    <property type="term" value="F:metalloendopeptidase activity"/>
    <property type="evidence" value="ECO:0007669"/>
    <property type="project" value="TreeGrafter"/>
</dbReference>
<dbReference type="OMA" id="AVLWYQS"/>
<dbReference type="Gene3D" id="2.70.70.10">
    <property type="entry name" value="Glucose Permease (Domain IIA)"/>
    <property type="match status" value="1"/>
</dbReference>
<dbReference type="AlphaFoldDB" id="A0A268NZM5"/>
<dbReference type="PANTHER" id="PTHR21666:SF291">
    <property type="entry name" value="STAGE II SPORULATION PROTEIN Q"/>
    <property type="match status" value="1"/>
</dbReference>
<keyword evidence="2" id="KW-0812">Transmembrane</keyword>
<protein>
    <submittedName>
        <fullName evidence="4">M23 family peptidase</fullName>
    </submittedName>
</protein>
<gene>
    <name evidence="4" type="ORF">CHH72_11020</name>
</gene>
<keyword evidence="2" id="KW-0472">Membrane</keyword>
<dbReference type="PANTHER" id="PTHR21666">
    <property type="entry name" value="PEPTIDASE-RELATED"/>
    <property type="match status" value="1"/>
</dbReference>
<reference evidence="4 5" key="1">
    <citation type="submission" date="2017-07" db="EMBL/GenBank/DDBJ databases">
        <title>Isolation and whole genome analysis of endospore-forming bacteria from heroin.</title>
        <authorList>
            <person name="Kalinowski J."/>
            <person name="Ahrens B."/>
            <person name="Al-Dilaimi A."/>
            <person name="Winkler A."/>
            <person name="Wibberg D."/>
            <person name="Schleenbecker U."/>
            <person name="Ruckert C."/>
            <person name="Wolfel R."/>
            <person name="Grass G."/>
        </authorList>
    </citation>
    <scope>NUCLEOTIDE SEQUENCE [LARGE SCALE GENOMIC DNA]</scope>
    <source>
        <strain evidence="4 5">7539</strain>
    </source>
</reference>
<evidence type="ECO:0000313" key="4">
    <source>
        <dbReference type="EMBL" id="PAE88898.1"/>
    </source>
</evidence>
<feature type="compositionally biased region" description="Basic and acidic residues" evidence="1">
    <location>
        <begin position="231"/>
        <end position="286"/>
    </location>
</feature>
<feature type="transmembrane region" description="Helical" evidence="2">
    <location>
        <begin position="21"/>
        <end position="41"/>
    </location>
</feature>
<feature type="domain" description="M23ase beta-sheet core" evidence="3">
    <location>
        <begin position="115"/>
        <end position="213"/>
    </location>
</feature>
<dbReference type="SUPFAM" id="SSF51261">
    <property type="entry name" value="Duplicated hybrid motif"/>
    <property type="match status" value="1"/>
</dbReference>
<dbReference type="InterPro" id="IPR016047">
    <property type="entry name" value="M23ase_b-sheet_dom"/>
</dbReference>
<dbReference type="InterPro" id="IPR050570">
    <property type="entry name" value="Cell_wall_metabolism_enzyme"/>
</dbReference>
<comment type="caution">
    <text evidence="4">The sequence shown here is derived from an EMBL/GenBank/DDBJ whole genome shotgun (WGS) entry which is preliminary data.</text>
</comment>
<dbReference type="EMBL" id="NPCC01000012">
    <property type="protein sequence ID" value="PAE88898.1"/>
    <property type="molecule type" value="Genomic_DNA"/>
</dbReference>
<proteinExistence type="predicted"/>
<evidence type="ECO:0000256" key="2">
    <source>
        <dbReference type="SAM" id="Phobius"/>
    </source>
</evidence>
<dbReference type="RefSeq" id="WP_011248679.1">
    <property type="nucleotide sequence ID" value="NZ_BOQQ01000004.1"/>
</dbReference>
<dbReference type="InterPro" id="IPR011055">
    <property type="entry name" value="Dup_hybrid_motif"/>
</dbReference>
<keyword evidence="2" id="KW-1133">Transmembrane helix</keyword>